<organism evidence="1 2">
    <name type="scientific">Christensenella tenuis</name>
    <dbReference type="NCBI Taxonomy" id="2763033"/>
    <lineage>
        <taxon>Bacteria</taxon>
        <taxon>Bacillati</taxon>
        <taxon>Bacillota</taxon>
        <taxon>Clostridia</taxon>
        <taxon>Christensenellales</taxon>
        <taxon>Christensenellaceae</taxon>
        <taxon>Christensenella</taxon>
    </lineage>
</organism>
<proteinExistence type="predicted"/>
<evidence type="ECO:0000313" key="1">
    <source>
        <dbReference type="EMBL" id="MBC5648750.1"/>
    </source>
</evidence>
<comment type="caution">
    <text evidence="1">The sequence shown here is derived from an EMBL/GenBank/DDBJ whole genome shotgun (WGS) entry which is preliminary data.</text>
</comment>
<evidence type="ECO:0000313" key="2">
    <source>
        <dbReference type="Proteomes" id="UP000606889"/>
    </source>
</evidence>
<name>A0ABR7EG58_9FIRM</name>
<keyword evidence="2" id="KW-1185">Reference proteome</keyword>
<gene>
    <name evidence="1" type="ORF">H8S18_10420</name>
</gene>
<reference evidence="1 2" key="1">
    <citation type="submission" date="2020-08" db="EMBL/GenBank/DDBJ databases">
        <title>Genome public.</title>
        <authorList>
            <person name="Liu C."/>
            <person name="Sun Q."/>
        </authorList>
    </citation>
    <scope>NUCLEOTIDE SEQUENCE [LARGE SCALE GENOMIC DNA]</scope>
    <source>
        <strain evidence="1 2">NSJ-35</strain>
    </source>
</reference>
<dbReference type="EMBL" id="JACOON010000005">
    <property type="protein sequence ID" value="MBC5648750.1"/>
    <property type="molecule type" value="Genomic_DNA"/>
</dbReference>
<accession>A0ABR7EG58</accession>
<dbReference type="Proteomes" id="UP000606889">
    <property type="component" value="Unassembled WGS sequence"/>
</dbReference>
<protein>
    <submittedName>
        <fullName evidence="1">Uncharacterized protein</fullName>
    </submittedName>
</protein>
<sequence length="84" mass="9471">MKFDDVPKLFRRVIFARGISKTRKQAVMDAVFHKALKVCADREVVLSLEHTAANIPEQSVKVIPKIICNGIGYNAEKTVRKGKF</sequence>